<evidence type="ECO:0007829" key="4">
    <source>
        <dbReference type="PeptideAtlas" id="A0A804M3A6"/>
    </source>
</evidence>
<dbReference type="OrthoDB" id="40334at2759"/>
<dbReference type="InterPro" id="IPR032801">
    <property type="entry name" value="PXL2A/B/C"/>
</dbReference>
<reference evidence="2" key="3">
    <citation type="submission" date="2021-05" db="UniProtKB">
        <authorList>
            <consortium name="EnsemblPlants"/>
        </authorList>
    </citation>
    <scope>IDENTIFICATION</scope>
    <source>
        <strain evidence="2">cv. B73</strain>
    </source>
</reference>
<organism evidence="2 3">
    <name type="scientific">Zea mays</name>
    <name type="common">Maize</name>
    <dbReference type="NCBI Taxonomy" id="4577"/>
    <lineage>
        <taxon>Eukaryota</taxon>
        <taxon>Viridiplantae</taxon>
        <taxon>Streptophyta</taxon>
        <taxon>Embryophyta</taxon>
        <taxon>Tracheophyta</taxon>
        <taxon>Spermatophyta</taxon>
        <taxon>Magnoliopsida</taxon>
        <taxon>Liliopsida</taxon>
        <taxon>Poales</taxon>
        <taxon>Poaceae</taxon>
        <taxon>PACMAD clade</taxon>
        <taxon>Panicoideae</taxon>
        <taxon>Andropogonodae</taxon>
        <taxon>Andropogoneae</taxon>
        <taxon>Tripsacinae</taxon>
        <taxon>Zea</taxon>
    </lineage>
</organism>
<gene>
    <name evidence="2" type="primary">LOC100275311</name>
</gene>
<reference evidence="3" key="1">
    <citation type="submission" date="2015-12" db="EMBL/GenBank/DDBJ databases">
        <title>Update maize B73 reference genome by single molecule sequencing technologies.</title>
        <authorList>
            <consortium name="Maize Genome Sequencing Project"/>
            <person name="Ware D."/>
        </authorList>
    </citation>
    <scope>NUCLEOTIDE SEQUENCE [LARGE SCALE GENOMIC DNA]</scope>
    <source>
        <strain evidence="3">cv. B73</strain>
    </source>
</reference>
<proteinExistence type="evidence at protein level"/>
<name>A0A804M3A6_MAIZE</name>
<dbReference type="Gene3D" id="3.40.30.10">
    <property type="entry name" value="Glutaredoxin"/>
    <property type="match status" value="1"/>
</dbReference>
<sequence length="190" mass="19679">MATAISFPRAPLVTPRACTPRRLVHVSAARASPPRGGGRVGRRSPTVPAVAGASSSSSGLAPDTSVPAWDALGGVSVLAAGTGNAVALTDLWDSAEGVAVVALLRHFGCFCCWELASVLKDAMAEFDSAGAKLIAIGVGTPEKARILADRGWIFCVQKQRTVECKERRGRTGDRAPLDDVLNICCEVPAA</sequence>
<evidence type="ECO:0000256" key="1">
    <source>
        <dbReference type="SAM" id="MobiDB-lite"/>
    </source>
</evidence>
<dbReference type="Gramene" id="Zm00001eb056030_T004">
    <property type="protein sequence ID" value="Zm00001eb056030_P004"/>
    <property type="gene ID" value="Zm00001eb056030"/>
</dbReference>
<protein>
    <recommendedName>
        <fullName evidence="5">Thioredoxin superfamily protein</fullName>
    </recommendedName>
</protein>
<dbReference type="AlphaFoldDB" id="A0A804M3A6"/>
<reference evidence="2" key="2">
    <citation type="submission" date="2019-07" db="EMBL/GenBank/DDBJ databases">
        <authorList>
            <person name="Seetharam A."/>
            <person name="Woodhouse M."/>
            <person name="Cannon E."/>
        </authorList>
    </citation>
    <scope>NUCLEOTIDE SEQUENCE [LARGE SCALE GENOMIC DNA]</scope>
    <source>
        <strain evidence="2">cv. B73</strain>
    </source>
</reference>
<dbReference type="PANTHER" id="PTHR28630">
    <property type="match status" value="1"/>
</dbReference>
<keyword evidence="4" id="KW-1267">Proteomics identification</keyword>
<feature type="region of interest" description="Disordered" evidence="1">
    <location>
        <begin position="28"/>
        <end position="62"/>
    </location>
</feature>
<evidence type="ECO:0000313" key="2">
    <source>
        <dbReference type="EnsemblPlants" id="Zm00001eb056030_P004"/>
    </source>
</evidence>
<evidence type="ECO:0000313" key="3">
    <source>
        <dbReference type="Proteomes" id="UP000007305"/>
    </source>
</evidence>
<dbReference type="Proteomes" id="UP000007305">
    <property type="component" value="Chromosome 1"/>
</dbReference>
<feature type="compositionally biased region" description="Low complexity" evidence="1">
    <location>
        <begin position="43"/>
        <end position="62"/>
    </location>
</feature>
<evidence type="ECO:0008006" key="5">
    <source>
        <dbReference type="Google" id="ProtNLM"/>
    </source>
</evidence>
<dbReference type="PANTHER" id="PTHR28630:SF26">
    <property type="entry name" value="OS03G0729300 PROTEIN"/>
    <property type="match status" value="1"/>
</dbReference>
<keyword evidence="3" id="KW-1185">Reference proteome</keyword>
<dbReference type="EnsemblPlants" id="Zm00001eb056030_T004">
    <property type="protein sequence ID" value="Zm00001eb056030_P004"/>
    <property type="gene ID" value="Zm00001eb056030"/>
</dbReference>
<accession>A0A804M3A6</accession>